<dbReference type="PROSITE" id="PS51352">
    <property type="entry name" value="THIOREDOXIN_2"/>
    <property type="match status" value="1"/>
</dbReference>
<sequence>MPVVTIHDEAQFHTHMANAGGKLVVVDFTAKWCGPCQMIAPVFSRLSDKYPQAVFIKVDVDECDSLTAAHRVTAMPTFIFFRAKSKLATLQGANPQALEA</sequence>
<dbReference type="InterPro" id="IPR005746">
    <property type="entry name" value="Thioredoxin"/>
</dbReference>
<evidence type="ECO:0000313" key="3">
    <source>
        <dbReference type="EMBL" id="KAG9508392.1"/>
    </source>
</evidence>
<feature type="domain" description="Thioredoxin" evidence="2">
    <location>
        <begin position="1"/>
        <end position="100"/>
    </location>
</feature>
<name>A0ABQ7S4T7_9ACAR</name>
<dbReference type="InterPro" id="IPR017937">
    <property type="entry name" value="Thioredoxin_CS"/>
</dbReference>
<dbReference type="CDD" id="cd02947">
    <property type="entry name" value="TRX_family"/>
    <property type="match status" value="1"/>
</dbReference>
<reference evidence="3 4" key="1">
    <citation type="submission" date="2020-10" db="EMBL/GenBank/DDBJ databases">
        <authorList>
            <person name="Klimov P.B."/>
            <person name="Dyachkov S.M."/>
            <person name="Chetverikov P.E."/>
        </authorList>
    </citation>
    <scope>NUCLEOTIDE SEQUENCE [LARGE SCALE GENOMIC DNA]</scope>
    <source>
        <strain evidence="3">BMOC 18-1129-001#AD2665</strain>
        <tissue evidence="3">Entire mites</tissue>
    </source>
</reference>
<proteinExistence type="predicted"/>
<dbReference type="SUPFAM" id="SSF52833">
    <property type="entry name" value="Thioredoxin-like"/>
    <property type="match status" value="1"/>
</dbReference>
<accession>A0ABQ7S4T7</accession>
<comment type="caution">
    <text evidence="3">The sequence shown here is derived from an EMBL/GenBank/DDBJ whole genome shotgun (WGS) entry which is preliminary data.</text>
</comment>
<protein>
    <submittedName>
        <fullName evidence="3">Thioredoxin</fullName>
    </submittedName>
</protein>
<dbReference type="PRINTS" id="PR00421">
    <property type="entry name" value="THIOREDOXIN"/>
</dbReference>
<dbReference type="PROSITE" id="PS00194">
    <property type="entry name" value="THIOREDOXIN_1"/>
    <property type="match status" value="1"/>
</dbReference>
<dbReference type="Proteomes" id="UP000825002">
    <property type="component" value="Unassembled WGS sequence"/>
</dbReference>
<dbReference type="Gene3D" id="3.40.30.10">
    <property type="entry name" value="Glutaredoxin"/>
    <property type="match status" value="1"/>
</dbReference>
<keyword evidence="4" id="KW-1185">Reference proteome</keyword>
<organism evidence="3 4">
    <name type="scientific">Fragariocoptes setiger</name>
    <dbReference type="NCBI Taxonomy" id="1670756"/>
    <lineage>
        <taxon>Eukaryota</taxon>
        <taxon>Metazoa</taxon>
        <taxon>Ecdysozoa</taxon>
        <taxon>Arthropoda</taxon>
        <taxon>Chelicerata</taxon>
        <taxon>Arachnida</taxon>
        <taxon>Acari</taxon>
        <taxon>Acariformes</taxon>
        <taxon>Trombidiformes</taxon>
        <taxon>Prostigmata</taxon>
        <taxon>Eupodina</taxon>
        <taxon>Eriophyoidea</taxon>
        <taxon>Phytoptidae</taxon>
        <taxon>Fragariocoptes</taxon>
    </lineage>
</organism>
<dbReference type="Pfam" id="PF00085">
    <property type="entry name" value="Thioredoxin"/>
    <property type="match status" value="1"/>
</dbReference>
<dbReference type="InterPro" id="IPR036249">
    <property type="entry name" value="Thioredoxin-like_sf"/>
</dbReference>
<gene>
    <name evidence="3" type="primary">TXN</name>
    <name evidence="3" type="ORF">GZH46_03116</name>
</gene>
<evidence type="ECO:0000259" key="2">
    <source>
        <dbReference type="PROSITE" id="PS51352"/>
    </source>
</evidence>
<dbReference type="PANTHER" id="PTHR46115">
    <property type="entry name" value="THIOREDOXIN-LIKE PROTEIN 1"/>
    <property type="match status" value="1"/>
</dbReference>
<evidence type="ECO:0000313" key="4">
    <source>
        <dbReference type="Proteomes" id="UP000825002"/>
    </source>
</evidence>
<dbReference type="InterPro" id="IPR013766">
    <property type="entry name" value="Thioredoxin_domain"/>
</dbReference>
<dbReference type="PIRSF" id="PIRSF000077">
    <property type="entry name" value="Thioredoxin"/>
    <property type="match status" value="1"/>
</dbReference>
<dbReference type="EMBL" id="JAIFTH010002699">
    <property type="protein sequence ID" value="KAG9508392.1"/>
    <property type="molecule type" value="Genomic_DNA"/>
</dbReference>
<evidence type="ECO:0000256" key="1">
    <source>
        <dbReference type="ARBA" id="ARBA00023157"/>
    </source>
</evidence>
<feature type="non-terminal residue" evidence="3">
    <location>
        <position position="100"/>
    </location>
</feature>
<keyword evidence="1" id="KW-1015">Disulfide bond</keyword>